<evidence type="ECO:0000313" key="13">
    <source>
        <dbReference type="Proteomes" id="UP001500957"/>
    </source>
</evidence>
<evidence type="ECO:0000256" key="8">
    <source>
        <dbReference type="ARBA" id="ARBA00031423"/>
    </source>
</evidence>
<proteinExistence type="inferred from homology"/>
<evidence type="ECO:0000313" key="12">
    <source>
        <dbReference type="EMBL" id="GAA0619036.1"/>
    </source>
</evidence>
<evidence type="ECO:0000256" key="1">
    <source>
        <dbReference type="ARBA" id="ARBA00000439"/>
    </source>
</evidence>
<evidence type="ECO:0000256" key="10">
    <source>
        <dbReference type="RuleBase" id="RU361207"/>
    </source>
</evidence>
<dbReference type="EMBL" id="BAAAHE010000016">
    <property type="protein sequence ID" value="GAA0619036.1"/>
    <property type="molecule type" value="Genomic_DNA"/>
</dbReference>
<gene>
    <name evidence="12" type="primary">malQ_2</name>
    <name evidence="12" type="ORF">GCM10009547_21790</name>
</gene>
<dbReference type="Proteomes" id="UP001500957">
    <property type="component" value="Unassembled WGS sequence"/>
</dbReference>
<comment type="catalytic activity">
    <reaction evidence="1 10">
        <text>Transfers a segment of a (1-&gt;4)-alpha-D-glucan to a new position in an acceptor, which may be glucose or a (1-&gt;4)-alpha-D-glucan.</text>
        <dbReference type="EC" id="2.4.1.25"/>
    </reaction>
</comment>
<accession>A0ABN1GTF2</accession>
<evidence type="ECO:0000256" key="2">
    <source>
        <dbReference type="ARBA" id="ARBA00005684"/>
    </source>
</evidence>
<dbReference type="EC" id="2.4.1.25" evidence="3 10"/>
<comment type="similarity">
    <text evidence="2 10">Belongs to the disproportionating enzyme family.</text>
</comment>
<protein>
    <recommendedName>
        <fullName evidence="4 10">4-alpha-glucanotransferase</fullName>
        <ecNumber evidence="3 10">2.4.1.25</ecNumber>
    </recommendedName>
    <alternativeName>
        <fullName evidence="8 10">Amylomaltase</fullName>
    </alternativeName>
    <alternativeName>
        <fullName evidence="9 10">Disproportionating enzyme</fullName>
    </alternativeName>
</protein>
<evidence type="ECO:0000256" key="7">
    <source>
        <dbReference type="ARBA" id="ARBA00023277"/>
    </source>
</evidence>
<evidence type="ECO:0000259" key="11">
    <source>
        <dbReference type="Pfam" id="PF21226"/>
    </source>
</evidence>
<organism evidence="12 13">
    <name type="scientific">Sporichthya brevicatena</name>
    <dbReference type="NCBI Taxonomy" id="171442"/>
    <lineage>
        <taxon>Bacteria</taxon>
        <taxon>Bacillati</taxon>
        <taxon>Actinomycetota</taxon>
        <taxon>Actinomycetes</taxon>
        <taxon>Sporichthyales</taxon>
        <taxon>Sporichthyaceae</taxon>
        <taxon>Sporichthya</taxon>
    </lineage>
</organism>
<evidence type="ECO:0000256" key="3">
    <source>
        <dbReference type="ARBA" id="ARBA00012560"/>
    </source>
</evidence>
<keyword evidence="6 10" id="KW-0808">Transferase</keyword>
<dbReference type="InterPro" id="IPR003385">
    <property type="entry name" value="Glyco_hydro_77"/>
</dbReference>
<dbReference type="Pfam" id="PF02446">
    <property type="entry name" value="Glyco_hydro_77"/>
    <property type="match status" value="1"/>
</dbReference>
<keyword evidence="13" id="KW-1185">Reference proteome</keyword>
<name>A0ABN1GTF2_9ACTN</name>
<dbReference type="PANTHER" id="PTHR32438">
    <property type="entry name" value="4-ALPHA-GLUCANOTRANSFERASE DPE1, CHLOROPLASTIC/AMYLOPLASTIC"/>
    <property type="match status" value="1"/>
</dbReference>
<dbReference type="Pfam" id="PF21226">
    <property type="entry name" value="MalQ_N"/>
    <property type="match status" value="1"/>
</dbReference>
<dbReference type="PANTHER" id="PTHR32438:SF5">
    <property type="entry name" value="4-ALPHA-GLUCANOTRANSFERASE DPE1, CHLOROPLASTIC_AMYLOPLASTIC"/>
    <property type="match status" value="1"/>
</dbReference>
<evidence type="ECO:0000256" key="9">
    <source>
        <dbReference type="ARBA" id="ARBA00031501"/>
    </source>
</evidence>
<keyword evidence="7 10" id="KW-0119">Carbohydrate metabolism</keyword>
<keyword evidence="5 10" id="KW-0328">Glycosyltransferase</keyword>
<evidence type="ECO:0000256" key="4">
    <source>
        <dbReference type="ARBA" id="ARBA00020295"/>
    </source>
</evidence>
<sequence length="718" mass="78035">MTELSPNLVALATACGVATEYWDWRGEYVAVPESTIVAVLESLGWEAATPAAAGRSLAQLEADRWRRMLPPVVTMRQDAAGPTSFPVHVPHGDPVEAWIELEQADRAEVRQVDRWVEPTVVDGVLIGEATFELPSDLPLGYHRIQARSGERNAESCLIVTPASLELPAGLRGPDGEAQRSWGHLAQVYQVRSERSWGPGELADLAALAEWTASELGAGFVLINPLHATAPLPPVEPSPYLPVSRRFVSPLYLRVEDVPEYATLDASTRAAVDALGEPLQGRGGADELLNRDVAWTAKRAALKLIHGAGLSAERAREFAAYREREGVALLDFATWSALCEEHGPAWMAWPEELRHPATEAVAAERTRLADAVDFAAWLQWQLDQQLAAVKERAAAAGMPIGVIADLAVGVHPGGADSWALSDVLAIGVSVGAPPDAFTQQGQDWSQPPWKPNRLAELGYAPFRDMIRGVLRHAGGIRVDHVMGMFRLWWVPAGRKPSEGTYVRYDHEAMVGVLALEAARAGALVIGEDLGTVEPWVRDYLRERGMLGTSILFFERDQVGPLPADAWRRLCLGTVTTHDLPPSAGYLAGEHVSIRDRLGLLTRPADEEWMGLWDEVASWRARLEAEGIDPGPVGDIPALVEALHRFLARTPTLLCGVALADAVGDRRTLNQPGTYLEYPNWQLPLLDADGRPVLLEDLAGPSPVADRVRSLAQAFASLTS</sequence>
<feature type="domain" description="MalQ N-terminal beta-sandwich" evidence="11">
    <location>
        <begin position="69"/>
        <end position="161"/>
    </location>
</feature>
<dbReference type="InterPro" id="IPR048458">
    <property type="entry name" value="MalQ_N"/>
</dbReference>
<dbReference type="Gene3D" id="3.20.20.80">
    <property type="entry name" value="Glycosidases"/>
    <property type="match status" value="1"/>
</dbReference>
<dbReference type="InterPro" id="IPR017853">
    <property type="entry name" value="GH"/>
</dbReference>
<evidence type="ECO:0000256" key="6">
    <source>
        <dbReference type="ARBA" id="ARBA00022679"/>
    </source>
</evidence>
<reference evidence="12 13" key="1">
    <citation type="journal article" date="2019" name="Int. J. Syst. Evol. Microbiol.">
        <title>The Global Catalogue of Microorganisms (GCM) 10K type strain sequencing project: providing services to taxonomists for standard genome sequencing and annotation.</title>
        <authorList>
            <consortium name="The Broad Institute Genomics Platform"/>
            <consortium name="The Broad Institute Genome Sequencing Center for Infectious Disease"/>
            <person name="Wu L."/>
            <person name="Ma J."/>
        </authorList>
    </citation>
    <scope>NUCLEOTIDE SEQUENCE [LARGE SCALE GENOMIC DNA]</scope>
    <source>
        <strain evidence="12 13">JCM 10671</strain>
    </source>
</reference>
<evidence type="ECO:0000256" key="5">
    <source>
        <dbReference type="ARBA" id="ARBA00022676"/>
    </source>
</evidence>
<comment type="caution">
    <text evidence="12">The sequence shown here is derived from an EMBL/GenBank/DDBJ whole genome shotgun (WGS) entry which is preliminary data.</text>
</comment>
<dbReference type="SUPFAM" id="SSF51445">
    <property type="entry name" value="(Trans)glycosidases"/>
    <property type="match status" value="1"/>
</dbReference>
<dbReference type="RefSeq" id="WP_344604558.1">
    <property type="nucleotide sequence ID" value="NZ_BAAAHE010000016.1"/>
</dbReference>
<dbReference type="NCBIfam" id="TIGR00217">
    <property type="entry name" value="malQ"/>
    <property type="match status" value="1"/>
</dbReference>